<dbReference type="eggNOG" id="COG0618">
    <property type="taxonomic scope" value="Bacteria"/>
</dbReference>
<dbReference type="PANTHER" id="PTHR47618">
    <property type="entry name" value="BIFUNCTIONAL OLIGORIBONUCLEASE AND PAP PHOSPHATASE NRNA"/>
    <property type="match status" value="1"/>
</dbReference>
<reference evidence="3 4" key="1">
    <citation type="submission" date="2005-10" db="EMBL/GenBank/DDBJ databases">
        <title>Complete sequence of Geobacter metallireducens GS-15.</title>
        <authorList>
            <consortium name="US DOE Joint Genome Institute"/>
            <person name="Copeland A."/>
            <person name="Lucas S."/>
            <person name="Lapidus A."/>
            <person name="Barry K."/>
            <person name="Detter J.C."/>
            <person name="Glavina T."/>
            <person name="Hammon N."/>
            <person name="Israni S."/>
            <person name="Pitluck S."/>
            <person name="Di Bartolo G."/>
            <person name="Chain P."/>
            <person name="Schmutz J."/>
            <person name="Larimer F."/>
            <person name="Land M."/>
            <person name="Kyrpides N."/>
            <person name="Ivanova N."/>
            <person name="Richardson P."/>
        </authorList>
    </citation>
    <scope>NUCLEOTIDE SEQUENCE [LARGE SCALE GENOMIC DNA]</scope>
    <source>
        <strain evidence="4">ATCC 53774 / DSM 7210 / GS-15</strain>
    </source>
</reference>
<dbReference type="Pfam" id="PF02272">
    <property type="entry name" value="DHHA1"/>
    <property type="match status" value="1"/>
</dbReference>
<dbReference type="InterPro" id="IPR001667">
    <property type="entry name" value="DDH_dom"/>
</dbReference>
<reference evidence="3 4" key="2">
    <citation type="journal article" date="2009" name="BMC Microbiol.">
        <title>The genome sequence of Geobacter metallireducens: features of metabolism, physiology and regulation common and dissimilar to Geobacter sulfurreducens.</title>
        <authorList>
            <person name="Aklujkar M."/>
            <person name="Krushkal J."/>
            <person name="DiBartolo G."/>
            <person name="Lapidus A."/>
            <person name="Land M.L."/>
            <person name="Lovley D.R."/>
        </authorList>
    </citation>
    <scope>NUCLEOTIDE SEQUENCE [LARGE SCALE GENOMIC DNA]</scope>
    <source>
        <strain evidence="4">ATCC 53774 / DSM 7210 / GS-15</strain>
    </source>
</reference>
<feature type="domain" description="DDH" evidence="1">
    <location>
        <begin position="26"/>
        <end position="171"/>
    </location>
</feature>
<dbReference type="Gene3D" id="3.90.1640.10">
    <property type="entry name" value="inorganic pyrophosphatase (n-terminal core)"/>
    <property type="match status" value="1"/>
</dbReference>
<keyword evidence="4" id="KW-1185">Reference proteome</keyword>
<feature type="domain" description="DHHA1" evidence="2">
    <location>
        <begin position="242"/>
        <end position="327"/>
    </location>
</feature>
<name>Q39UG8_GEOMG</name>
<proteinExistence type="predicted"/>
<dbReference type="InterPro" id="IPR038763">
    <property type="entry name" value="DHH_sf"/>
</dbReference>
<evidence type="ECO:0000259" key="1">
    <source>
        <dbReference type="Pfam" id="PF01368"/>
    </source>
</evidence>
<dbReference type="SUPFAM" id="SSF64182">
    <property type="entry name" value="DHH phosphoesterases"/>
    <property type="match status" value="1"/>
</dbReference>
<dbReference type="InterPro" id="IPR003156">
    <property type="entry name" value="DHHA1_dom"/>
</dbReference>
<dbReference type="EMBL" id="CP000148">
    <property type="protein sequence ID" value="ABB32106.1"/>
    <property type="molecule type" value="Genomic_DNA"/>
</dbReference>
<evidence type="ECO:0000313" key="3">
    <source>
        <dbReference type="EMBL" id="ABB32106.1"/>
    </source>
</evidence>
<dbReference type="GO" id="GO:0003676">
    <property type="term" value="F:nucleic acid binding"/>
    <property type="evidence" value="ECO:0007669"/>
    <property type="project" value="InterPro"/>
</dbReference>
<dbReference type="AlphaFoldDB" id="Q39UG8"/>
<sequence length="360" mass="40443">MGLGSENLDTKRFTDEMLDWVRGRGKILIVIHDNPDPDCLASAIALRHLFVMKVNREATIAFSGMISRSENLAMAKELEIPLTPIGLINFREFSVVCMLDTQPGTGNNSLPADSSVDILVDHHPMRETSEKCRWVDIREDYGVTATILYEYLVTQGVYLGTKLATALFYAIKSETQDLGREANKPDRDAYLKLFTLSNKKLLYEITHPKLPVEYYLMVNRALENTKIYGKLLITNLAQMNFPEMVAEMADFFLRLEGIELVLAMGQYGDGMLLSLRTIRHDLNAGILIGVLVEGRGHAGGHGMMAGGKIENVPASPEAIHEAEDFLANRLLAELHIVDTKPQRLQELREKRNFNDPLREV</sequence>
<organism evidence="3 4">
    <name type="scientific">Geobacter metallireducens (strain ATCC 53774 / DSM 7210 / GS-15)</name>
    <dbReference type="NCBI Taxonomy" id="269799"/>
    <lineage>
        <taxon>Bacteria</taxon>
        <taxon>Pseudomonadati</taxon>
        <taxon>Thermodesulfobacteriota</taxon>
        <taxon>Desulfuromonadia</taxon>
        <taxon>Geobacterales</taxon>
        <taxon>Geobacteraceae</taxon>
        <taxon>Geobacter</taxon>
    </lineage>
</organism>
<dbReference type="Pfam" id="PF01368">
    <property type="entry name" value="DHH"/>
    <property type="match status" value="1"/>
</dbReference>
<dbReference type="RefSeq" id="WP_004511968.1">
    <property type="nucleotide sequence ID" value="NC_007517.1"/>
</dbReference>
<dbReference type="STRING" id="269799.Gmet_1877"/>
<dbReference type="PANTHER" id="PTHR47618:SF1">
    <property type="entry name" value="BIFUNCTIONAL OLIGORIBONUCLEASE AND PAP PHOSPHATASE NRNA"/>
    <property type="match status" value="1"/>
</dbReference>
<dbReference type="InterPro" id="IPR051319">
    <property type="entry name" value="Oligoribo/pAp-PDE_c-di-AMP_PDE"/>
</dbReference>
<gene>
    <name evidence="3" type="ordered locus">Gmet_1877</name>
</gene>
<dbReference type="HOGENOM" id="CLU_046377_1_0_7"/>
<dbReference type="KEGG" id="gme:Gmet_1877"/>
<dbReference type="Proteomes" id="UP000007073">
    <property type="component" value="Chromosome"/>
</dbReference>
<protein>
    <submittedName>
        <fullName evidence="3">DHH domain phosphoesterase, putative</fullName>
    </submittedName>
</protein>
<evidence type="ECO:0000313" key="4">
    <source>
        <dbReference type="Proteomes" id="UP000007073"/>
    </source>
</evidence>
<accession>Q39UG8</accession>
<evidence type="ECO:0000259" key="2">
    <source>
        <dbReference type="Pfam" id="PF02272"/>
    </source>
</evidence>